<organism evidence="2 3">
    <name type="scientific">Brevibacillus agri</name>
    <dbReference type="NCBI Taxonomy" id="51101"/>
    <lineage>
        <taxon>Bacteria</taxon>
        <taxon>Bacillati</taxon>
        <taxon>Bacillota</taxon>
        <taxon>Bacilli</taxon>
        <taxon>Bacillales</taxon>
        <taxon>Paenibacillaceae</taxon>
        <taxon>Brevibacillus</taxon>
    </lineage>
</organism>
<evidence type="ECO:0000313" key="2">
    <source>
        <dbReference type="EMBL" id="GED25191.1"/>
    </source>
</evidence>
<dbReference type="EMBL" id="BJOD01000011">
    <property type="protein sequence ID" value="GED25191.1"/>
    <property type="molecule type" value="Genomic_DNA"/>
</dbReference>
<dbReference type="RefSeq" id="WP_129552190.1">
    <property type="nucleotide sequence ID" value="NZ_BJOD01000011.1"/>
</dbReference>
<feature type="region of interest" description="Disordered" evidence="1">
    <location>
        <begin position="71"/>
        <end position="94"/>
    </location>
</feature>
<reference evidence="2 3" key="1">
    <citation type="submission" date="2019-06" db="EMBL/GenBank/DDBJ databases">
        <title>Whole genome shotgun sequence of Brevibacillus agri NBRC 15538.</title>
        <authorList>
            <person name="Hosoyama A."/>
            <person name="Uohara A."/>
            <person name="Ohji S."/>
            <person name="Ichikawa N."/>
        </authorList>
    </citation>
    <scope>NUCLEOTIDE SEQUENCE [LARGE SCALE GENOMIC DNA]</scope>
    <source>
        <strain evidence="2 3">NBRC 15538</strain>
    </source>
</reference>
<proteinExistence type="predicted"/>
<evidence type="ECO:0000256" key="1">
    <source>
        <dbReference type="SAM" id="MobiDB-lite"/>
    </source>
</evidence>
<protein>
    <submittedName>
        <fullName evidence="2">Uncharacterized protein</fullName>
    </submittedName>
</protein>
<sequence>MNTKKSNYKTTLWSSFGDILVENLKRNLQRKYGEKNIQCDGCGERIEAVSNRKKYCNVCWREKERQLKRKSWHKNKSKYKNTRSLEKTLQTLDT</sequence>
<name>A0ABQ0SMY5_9BACL</name>
<keyword evidence="3" id="KW-1185">Reference proteome</keyword>
<gene>
    <name evidence="2" type="ORF">BAG01nite_12930</name>
</gene>
<comment type="caution">
    <text evidence="2">The sequence shown here is derived from an EMBL/GenBank/DDBJ whole genome shotgun (WGS) entry which is preliminary data.</text>
</comment>
<dbReference type="Proteomes" id="UP000317180">
    <property type="component" value="Unassembled WGS sequence"/>
</dbReference>
<evidence type="ECO:0000313" key="3">
    <source>
        <dbReference type="Proteomes" id="UP000317180"/>
    </source>
</evidence>
<dbReference type="GeneID" id="82810809"/>
<accession>A0ABQ0SMY5</accession>
<feature type="compositionally biased region" description="Basic residues" evidence="1">
    <location>
        <begin position="71"/>
        <end position="81"/>
    </location>
</feature>